<comment type="caution">
    <text evidence="1">The sequence shown here is derived from an EMBL/GenBank/DDBJ whole genome shotgun (WGS) entry which is preliminary data.</text>
</comment>
<evidence type="ECO:0000313" key="2">
    <source>
        <dbReference type="Proteomes" id="UP001620626"/>
    </source>
</evidence>
<dbReference type="AlphaFoldDB" id="A0ABD2J5V3"/>
<organism evidence="1 2">
    <name type="scientific">Heterodera trifolii</name>
    <dbReference type="NCBI Taxonomy" id="157864"/>
    <lineage>
        <taxon>Eukaryota</taxon>
        <taxon>Metazoa</taxon>
        <taxon>Ecdysozoa</taxon>
        <taxon>Nematoda</taxon>
        <taxon>Chromadorea</taxon>
        <taxon>Rhabditida</taxon>
        <taxon>Tylenchina</taxon>
        <taxon>Tylenchomorpha</taxon>
        <taxon>Tylenchoidea</taxon>
        <taxon>Heteroderidae</taxon>
        <taxon>Heteroderinae</taxon>
        <taxon>Heterodera</taxon>
    </lineage>
</organism>
<evidence type="ECO:0000313" key="1">
    <source>
        <dbReference type="EMBL" id="KAL3086216.1"/>
    </source>
</evidence>
<sequence>MIKEQRQMPKKALISLPFRPLLNQCARASATEKNAKNYAALLALHSLRCYSVRPLICPFRTVRPSFVSDIPSARSFVRAIPFSPHCPLHFDFCANIGTIHPVSRFRVAHLILF</sequence>
<gene>
    <name evidence="1" type="ORF">niasHT_040008</name>
</gene>
<reference evidence="1 2" key="1">
    <citation type="submission" date="2024-10" db="EMBL/GenBank/DDBJ databases">
        <authorList>
            <person name="Kim D."/>
        </authorList>
    </citation>
    <scope>NUCLEOTIDE SEQUENCE [LARGE SCALE GENOMIC DNA]</scope>
    <source>
        <strain evidence="1">BH-2024</strain>
    </source>
</reference>
<name>A0ABD2J5V3_9BILA</name>
<dbReference type="Proteomes" id="UP001620626">
    <property type="component" value="Unassembled WGS sequence"/>
</dbReference>
<dbReference type="EMBL" id="JBICBT010001046">
    <property type="protein sequence ID" value="KAL3086216.1"/>
    <property type="molecule type" value="Genomic_DNA"/>
</dbReference>
<protein>
    <submittedName>
        <fullName evidence="1">Uncharacterized protein</fullName>
    </submittedName>
</protein>
<keyword evidence="2" id="KW-1185">Reference proteome</keyword>
<proteinExistence type="predicted"/>
<accession>A0ABD2J5V3</accession>